<dbReference type="Proteomes" id="UP000235116">
    <property type="component" value="Chromosome"/>
</dbReference>
<reference evidence="3" key="1">
    <citation type="submission" date="2017-08" db="EMBL/GenBank/DDBJ databases">
        <title>Direct submision.</title>
        <authorList>
            <person name="Kim S.-J."/>
            <person name="Rhee S.-K."/>
        </authorList>
    </citation>
    <scope>NUCLEOTIDE SEQUENCE [LARGE SCALE GENOMIC DNA]</scope>
    <source>
        <strain evidence="3">GI5</strain>
    </source>
</reference>
<dbReference type="InterPro" id="IPR002347">
    <property type="entry name" value="SDR_fam"/>
</dbReference>
<dbReference type="EMBL" id="CP022684">
    <property type="protein sequence ID" value="AUM13740.1"/>
    <property type="molecule type" value="Genomic_DNA"/>
</dbReference>
<dbReference type="KEGG" id="kak:Kalk_15490"/>
<dbReference type="PANTHER" id="PTHR42760">
    <property type="entry name" value="SHORT-CHAIN DEHYDROGENASES/REDUCTASES FAMILY MEMBER"/>
    <property type="match status" value="1"/>
</dbReference>
<dbReference type="SUPFAM" id="SSF51735">
    <property type="entry name" value="NAD(P)-binding Rossmann-fold domains"/>
    <property type="match status" value="1"/>
</dbReference>
<accession>A0A2K9LNB6</accession>
<dbReference type="OrthoDB" id="7301144at2"/>
<organism evidence="2 3">
    <name type="scientific">Ketobacter alkanivorans</name>
    <dbReference type="NCBI Taxonomy" id="1917421"/>
    <lineage>
        <taxon>Bacteria</taxon>
        <taxon>Pseudomonadati</taxon>
        <taxon>Pseudomonadota</taxon>
        <taxon>Gammaproteobacteria</taxon>
        <taxon>Pseudomonadales</taxon>
        <taxon>Ketobacteraceae</taxon>
        <taxon>Ketobacter</taxon>
    </lineage>
</organism>
<dbReference type="AlphaFoldDB" id="A0A2K9LNB6"/>
<keyword evidence="3" id="KW-1185">Reference proteome</keyword>
<gene>
    <name evidence="2" type="ORF">Kalk_15490</name>
</gene>
<dbReference type="Pfam" id="PF13561">
    <property type="entry name" value="adh_short_C2"/>
    <property type="match status" value="1"/>
</dbReference>
<proteinExistence type="inferred from homology"/>
<dbReference type="Gene3D" id="3.40.50.720">
    <property type="entry name" value="NAD(P)-binding Rossmann-like Domain"/>
    <property type="match status" value="1"/>
</dbReference>
<dbReference type="GO" id="GO:0016616">
    <property type="term" value="F:oxidoreductase activity, acting on the CH-OH group of donors, NAD or NADP as acceptor"/>
    <property type="evidence" value="ECO:0007669"/>
    <property type="project" value="TreeGrafter"/>
</dbReference>
<evidence type="ECO:0000313" key="2">
    <source>
        <dbReference type="EMBL" id="AUM13740.1"/>
    </source>
</evidence>
<dbReference type="InterPro" id="IPR036291">
    <property type="entry name" value="NAD(P)-bd_dom_sf"/>
</dbReference>
<dbReference type="PANTHER" id="PTHR42760:SF40">
    <property type="entry name" value="3-OXOACYL-[ACYL-CARRIER-PROTEIN] REDUCTASE, CHLOROPLASTIC"/>
    <property type="match status" value="1"/>
</dbReference>
<dbReference type="RefSeq" id="WP_101895115.1">
    <property type="nucleotide sequence ID" value="NZ_CP022684.1"/>
</dbReference>
<dbReference type="GO" id="GO:0030497">
    <property type="term" value="P:fatty acid elongation"/>
    <property type="evidence" value="ECO:0007669"/>
    <property type="project" value="TreeGrafter"/>
</dbReference>
<sequence length="266" mass="27988">MTQAAASFSLAGKTALLTGATGHLGEQMALALGAAGARVLVNSRSLQRANSLAQRLQEQGCVADVLAFDVTDQQQVSEALATLQGQPLHILINNAYAGGGGTIEEAETSQYHDSYDMAVVSAHRLLQACLPSLREAVRQDGDASVINIASMYGMVSPDLRIYDSRSDTNPPFYGAAKAALIQWSRYAACEFGTESIRVNSLSPGPFPAASVEKAKPGFIKALVSRVPLGRIGRAEELQGPLLFLASSASSFVTGSNLVVDGGWTSW</sequence>
<evidence type="ECO:0000256" key="1">
    <source>
        <dbReference type="ARBA" id="ARBA00006484"/>
    </source>
</evidence>
<dbReference type="PRINTS" id="PR00081">
    <property type="entry name" value="GDHRDH"/>
</dbReference>
<protein>
    <submittedName>
        <fullName evidence="2">Short-chain dehydrogenase</fullName>
    </submittedName>
</protein>
<comment type="similarity">
    <text evidence="1">Belongs to the short-chain dehydrogenases/reductases (SDR) family.</text>
</comment>
<evidence type="ECO:0000313" key="3">
    <source>
        <dbReference type="Proteomes" id="UP000235116"/>
    </source>
</evidence>
<name>A0A2K9LNB6_9GAMM</name>